<gene>
    <name evidence="3" type="ORF">RIMI_LOCUS9802024</name>
</gene>
<dbReference type="CDD" id="cd00190">
    <property type="entry name" value="Tryp_SPc"/>
    <property type="match status" value="1"/>
</dbReference>
<dbReference type="PROSITE" id="PS00135">
    <property type="entry name" value="TRYPSIN_SER"/>
    <property type="match status" value="1"/>
</dbReference>
<dbReference type="PANTHER" id="PTHR24271">
    <property type="entry name" value="KALLIKREIN-RELATED"/>
    <property type="match status" value="1"/>
</dbReference>
<reference evidence="3" key="1">
    <citation type="submission" date="2023-07" db="EMBL/GenBank/DDBJ databases">
        <authorList>
            <person name="Stuckert A."/>
        </authorList>
    </citation>
    <scope>NUCLEOTIDE SEQUENCE</scope>
</reference>
<sequence length="167" mass="18783">MIEVIASFYPKQYHRSAKRFDIKLLQLSRDAQLGPAVDILPLPDNDEDVKAGTVCQVAGWGQTENNKFSDTLKEVNVTIFDREQCKKIWRHKYVISDNMICTSVGTDKKDTCRGDSGSPLICEGVFRGINSFGHRPCGIPHTTNVYTRLSNSILSWIHSTINDPDPK</sequence>
<dbReference type="InterPro" id="IPR033116">
    <property type="entry name" value="TRYPSIN_SER"/>
</dbReference>
<dbReference type="Pfam" id="PF00089">
    <property type="entry name" value="Trypsin"/>
    <property type="match status" value="1"/>
</dbReference>
<dbReference type="SMART" id="SM00020">
    <property type="entry name" value="Tryp_SPc"/>
    <property type="match status" value="1"/>
</dbReference>
<dbReference type="Proteomes" id="UP001176940">
    <property type="component" value="Unassembled WGS sequence"/>
</dbReference>
<evidence type="ECO:0000313" key="4">
    <source>
        <dbReference type="Proteomes" id="UP001176940"/>
    </source>
</evidence>
<proteinExistence type="predicted"/>
<evidence type="ECO:0000313" key="3">
    <source>
        <dbReference type="EMBL" id="CAJ0943004.1"/>
    </source>
</evidence>
<evidence type="ECO:0000259" key="2">
    <source>
        <dbReference type="PROSITE" id="PS50240"/>
    </source>
</evidence>
<evidence type="ECO:0000256" key="1">
    <source>
        <dbReference type="ARBA" id="ARBA00023157"/>
    </source>
</evidence>
<dbReference type="PROSITE" id="PS50240">
    <property type="entry name" value="TRYPSIN_DOM"/>
    <property type="match status" value="1"/>
</dbReference>
<protein>
    <recommendedName>
        <fullName evidence="2">Peptidase S1 domain-containing protein</fullName>
    </recommendedName>
</protein>
<dbReference type="PANTHER" id="PTHR24271:SF91">
    <property type="entry name" value="GRANZYME A"/>
    <property type="match status" value="1"/>
</dbReference>
<keyword evidence="1" id="KW-1015">Disulfide bond</keyword>
<dbReference type="SUPFAM" id="SSF50494">
    <property type="entry name" value="Trypsin-like serine proteases"/>
    <property type="match status" value="1"/>
</dbReference>
<name>A0ABN9LKE0_9NEOB</name>
<dbReference type="Gene3D" id="2.40.10.10">
    <property type="entry name" value="Trypsin-like serine proteases"/>
    <property type="match status" value="2"/>
</dbReference>
<dbReference type="InterPro" id="IPR043504">
    <property type="entry name" value="Peptidase_S1_PA_chymotrypsin"/>
</dbReference>
<accession>A0ABN9LKE0</accession>
<organism evidence="3 4">
    <name type="scientific">Ranitomeya imitator</name>
    <name type="common">mimic poison frog</name>
    <dbReference type="NCBI Taxonomy" id="111125"/>
    <lineage>
        <taxon>Eukaryota</taxon>
        <taxon>Metazoa</taxon>
        <taxon>Chordata</taxon>
        <taxon>Craniata</taxon>
        <taxon>Vertebrata</taxon>
        <taxon>Euteleostomi</taxon>
        <taxon>Amphibia</taxon>
        <taxon>Batrachia</taxon>
        <taxon>Anura</taxon>
        <taxon>Neobatrachia</taxon>
        <taxon>Hyloidea</taxon>
        <taxon>Dendrobatidae</taxon>
        <taxon>Dendrobatinae</taxon>
        <taxon>Ranitomeya</taxon>
    </lineage>
</organism>
<dbReference type="EMBL" id="CAUEEQ010020650">
    <property type="protein sequence ID" value="CAJ0943004.1"/>
    <property type="molecule type" value="Genomic_DNA"/>
</dbReference>
<dbReference type="InterPro" id="IPR009003">
    <property type="entry name" value="Peptidase_S1_PA"/>
</dbReference>
<keyword evidence="4" id="KW-1185">Reference proteome</keyword>
<feature type="domain" description="Peptidase S1" evidence="2">
    <location>
        <begin position="1"/>
        <end position="162"/>
    </location>
</feature>
<dbReference type="InterPro" id="IPR001254">
    <property type="entry name" value="Trypsin_dom"/>
</dbReference>
<comment type="caution">
    <text evidence="3">The sequence shown here is derived from an EMBL/GenBank/DDBJ whole genome shotgun (WGS) entry which is preliminary data.</text>
</comment>